<evidence type="ECO:0000313" key="1">
    <source>
        <dbReference type="EMBL" id="QZE13866.1"/>
    </source>
</evidence>
<accession>A0AC61NEB7</accession>
<sequence>MKQYYWIGLVLMLFTISCKTTKHVAKENVQTTTITEPNVEEPVLQVKEEKVVAASGEDQSVGNFKYYIIWGSFQNQQNAIKFKANLVKKYDAEAFILVNEEGWFRVCFESHNIESNARSRVHELRKKYTDFATMWLLINKQ</sequence>
<reference evidence="1" key="1">
    <citation type="submission" date="2021-08" db="EMBL/GenBank/DDBJ databases">
        <title>Novel anaerobic bacterium isolated from sea squirt in East Sea, Republic of Korea.</title>
        <authorList>
            <person name="Nguyen T.H."/>
            <person name="Li Z."/>
            <person name="Lee Y.-J."/>
            <person name="Ko J."/>
            <person name="Kim S.-G."/>
        </authorList>
    </citation>
    <scope>NUCLEOTIDE SEQUENCE</scope>
    <source>
        <strain evidence="1">KCTC 25031</strain>
    </source>
</reference>
<gene>
    <name evidence="1" type="ORF">K4L44_15155</name>
</gene>
<proteinExistence type="predicted"/>
<dbReference type="Proteomes" id="UP000826212">
    <property type="component" value="Chromosome"/>
</dbReference>
<organism evidence="1 2">
    <name type="scientific">Halosquirtibacter laminarini</name>
    <dbReference type="NCBI Taxonomy" id="3374600"/>
    <lineage>
        <taxon>Bacteria</taxon>
        <taxon>Pseudomonadati</taxon>
        <taxon>Bacteroidota</taxon>
        <taxon>Bacteroidia</taxon>
        <taxon>Marinilabiliales</taxon>
        <taxon>Prolixibacteraceae</taxon>
        <taxon>Halosquirtibacter</taxon>
    </lineage>
</organism>
<protein>
    <submittedName>
        <fullName evidence="1">Uncharacterized protein</fullName>
    </submittedName>
</protein>
<dbReference type="EMBL" id="CP081303">
    <property type="protein sequence ID" value="QZE13866.1"/>
    <property type="molecule type" value="Genomic_DNA"/>
</dbReference>
<evidence type="ECO:0000313" key="2">
    <source>
        <dbReference type="Proteomes" id="UP000826212"/>
    </source>
</evidence>
<keyword evidence="2" id="KW-1185">Reference proteome</keyword>
<name>A0AC61NEB7_9BACT</name>